<proteinExistence type="predicted"/>
<dbReference type="EMBL" id="CAJNOQ010028874">
    <property type="protein sequence ID" value="CAF1564791.1"/>
    <property type="molecule type" value="Genomic_DNA"/>
</dbReference>
<evidence type="ECO:0000313" key="3">
    <source>
        <dbReference type="EMBL" id="CAF4426694.1"/>
    </source>
</evidence>
<feature type="compositionally biased region" description="Basic and acidic residues" evidence="1">
    <location>
        <begin position="91"/>
        <end position="105"/>
    </location>
</feature>
<reference evidence="2" key="1">
    <citation type="submission" date="2021-02" db="EMBL/GenBank/DDBJ databases">
        <authorList>
            <person name="Nowell W R."/>
        </authorList>
    </citation>
    <scope>NUCLEOTIDE SEQUENCE</scope>
</reference>
<dbReference type="EMBL" id="CAJOBC010094645">
    <property type="protein sequence ID" value="CAF4426694.1"/>
    <property type="molecule type" value="Genomic_DNA"/>
</dbReference>
<evidence type="ECO:0000313" key="4">
    <source>
        <dbReference type="EMBL" id="CAF4473865.1"/>
    </source>
</evidence>
<keyword evidence="5" id="KW-1185">Reference proteome</keyword>
<dbReference type="Proteomes" id="UP000682733">
    <property type="component" value="Unassembled WGS sequence"/>
</dbReference>
<organism evidence="2 5">
    <name type="scientific">Didymodactylos carnosus</name>
    <dbReference type="NCBI Taxonomy" id="1234261"/>
    <lineage>
        <taxon>Eukaryota</taxon>
        <taxon>Metazoa</taxon>
        <taxon>Spiralia</taxon>
        <taxon>Gnathifera</taxon>
        <taxon>Rotifera</taxon>
        <taxon>Eurotatoria</taxon>
        <taxon>Bdelloidea</taxon>
        <taxon>Philodinida</taxon>
        <taxon>Philodinidae</taxon>
        <taxon>Didymodactylos</taxon>
    </lineage>
</organism>
<comment type="caution">
    <text evidence="2">The sequence shown here is derived from an EMBL/GenBank/DDBJ whole genome shotgun (WGS) entry which is preliminary data.</text>
</comment>
<feature type="region of interest" description="Disordered" evidence="1">
    <location>
        <begin position="91"/>
        <end position="114"/>
    </location>
</feature>
<dbReference type="EMBL" id="CAJOBA010088518">
    <property type="protein sequence ID" value="CAF4473865.1"/>
    <property type="molecule type" value="Genomic_DNA"/>
</dbReference>
<dbReference type="Proteomes" id="UP000663829">
    <property type="component" value="Unassembled WGS sequence"/>
</dbReference>
<dbReference type="Proteomes" id="UP000681722">
    <property type="component" value="Unassembled WGS sequence"/>
</dbReference>
<name>A0A815Y1R1_9BILA</name>
<evidence type="ECO:0000256" key="1">
    <source>
        <dbReference type="SAM" id="MobiDB-lite"/>
    </source>
</evidence>
<sequence length="132" mass="15451">MNLVSLGLVKIPKENRENLTQYITNDFIDMFKPSQTIRIDGVDFMIKFTYSSDYKMVQQIMGLAGVKSNDKCNWCKCNTIKLDPEEFLADESLRNKRPSADDHAPKQSKRRKRISNLDTVMPKWDRKTIFKQ</sequence>
<protein>
    <submittedName>
        <fullName evidence="2">Uncharacterized protein</fullName>
    </submittedName>
</protein>
<evidence type="ECO:0000313" key="2">
    <source>
        <dbReference type="EMBL" id="CAF1564791.1"/>
    </source>
</evidence>
<dbReference type="AlphaFoldDB" id="A0A815Y1R1"/>
<accession>A0A815Y1R1</accession>
<gene>
    <name evidence="2" type="ORF">GPM918_LOCUS40005</name>
    <name evidence="3" type="ORF">SRO942_LOCUS40913</name>
    <name evidence="4" type="ORF">TMI583_LOCUS46827</name>
</gene>
<evidence type="ECO:0000313" key="5">
    <source>
        <dbReference type="Proteomes" id="UP000663829"/>
    </source>
</evidence>